<dbReference type="AlphaFoldDB" id="A0AAU7CK39"/>
<feature type="domain" description="SGNH hydrolase-type esterase" evidence="2">
    <location>
        <begin position="145"/>
        <end position="353"/>
    </location>
</feature>
<dbReference type="GO" id="GO:0016788">
    <property type="term" value="F:hydrolase activity, acting on ester bonds"/>
    <property type="evidence" value="ECO:0007669"/>
    <property type="project" value="UniProtKB-ARBA"/>
</dbReference>
<dbReference type="SUPFAM" id="SSF52266">
    <property type="entry name" value="SGNH hydrolase"/>
    <property type="match status" value="1"/>
</dbReference>
<dbReference type="InterPro" id="IPR036514">
    <property type="entry name" value="SGNH_hydro_sf"/>
</dbReference>
<proteinExistence type="predicted"/>
<evidence type="ECO:0000256" key="1">
    <source>
        <dbReference type="SAM" id="MobiDB-lite"/>
    </source>
</evidence>
<evidence type="ECO:0000313" key="3">
    <source>
        <dbReference type="EMBL" id="XBH05872.1"/>
    </source>
</evidence>
<dbReference type="RefSeq" id="WP_406698723.1">
    <property type="nucleotide sequence ID" value="NZ_CP155447.1"/>
</dbReference>
<gene>
    <name evidence="3" type="ORF">V5E97_07535</name>
</gene>
<evidence type="ECO:0000259" key="2">
    <source>
        <dbReference type="Pfam" id="PF13472"/>
    </source>
</evidence>
<sequence length="385" mass="42203">MARCSSQTVQIVATAAILAWGLAPGRLALGTPGRLRETLRNDQLSQADYEKMERGYYEQILDAGRKLGASDAVEPESARRGRSQTKAVPFEGGPLAQGVDDLREFVLKPNLSVDHAGARWTTNALGMRDRPYESTKPPNTFRIAFVGDSIGAGWGVGDGQAFESVLERQLDERSKAAGGPSVEILNFAIPGHGPGQRWEHFRRVGWATEPDLVLFESTQADSGWDERRLRGLLPRGIGWDSPMYRDVLTRIHARPGGTTESYKHVLRPYREEFAAGVFRTAAADCRARGIPIALVMVPRVGKTADAAEIQRLIGLARHAGFTAIIDLSNTYDGIEPKALAVGPNDYHPNAKGHNMLAQRLDTALRQQTNLLRPPKLELGERGGRQ</sequence>
<reference evidence="3" key="1">
    <citation type="submission" date="2024-05" db="EMBL/GenBank/DDBJ databases">
        <title>Planctomycetes of the genus Singulisphaera possess chitinolytic capabilities.</title>
        <authorList>
            <person name="Ivanova A."/>
        </authorList>
    </citation>
    <scope>NUCLEOTIDE SEQUENCE</scope>
    <source>
        <strain evidence="3">Ch08T</strain>
    </source>
</reference>
<name>A0AAU7CK39_9BACT</name>
<dbReference type="Pfam" id="PF13472">
    <property type="entry name" value="Lipase_GDSL_2"/>
    <property type="match status" value="1"/>
</dbReference>
<feature type="region of interest" description="Disordered" evidence="1">
    <location>
        <begin position="71"/>
        <end position="93"/>
    </location>
</feature>
<dbReference type="Gene3D" id="3.40.50.1110">
    <property type="entry name" value="SGNH hydrolase"/>
    <property type="match status" value="1"/>
</dbReference>
<organism evidence="3">
    <name type="scientific">Singulisphaera sp. Ch08</name>
    <dbReference type="NCBI Taxonomy" id="3120278"/>
    <lineage>
        <taxon>Bacteria</taxon>
        <taxon>Pseudomonadati</taxon>
        <taxon>Planctomycetota</taxon>
        <taxon>Planctomycetia</taxon>
        <taxon>Isosphaerales</taxon>
        <taxon>Isosphaeraceae</taxon>
        <taxon>Singulisphaera</taxon>
    </lineage>
</organism>
<dbReference type="EMBL" id="CP155447">
    <property type="protein sequence ID" value="XBH05872.1"/>
    <property type="molecule type" value="Genomic_DNA"/>
</dbReference>
<dbReference type="InterPro" id="IPR013830">
    <property type="entry name" value="SGNH_hydro"/>
</dbReference>
<protein>
    <submittedName>
        <fullName evidence="3">GDSL-type esterase/lipase family protein</fullName>
    </submittedName>
</protein>
<accession>A0AAU7CK39</accession>